<dbReference type="GO" id="GO:0003341">
    <property type="term" value="P:cilium movement"/>
    <property type="evidence" value="ECO:0007669"/>
    <property type="project" value="TreeGrafter"/>
</dbReference>
<accession>A0A8S3F5D4</accession>
<keyword evidence="1" id="KW-0436">Ligase</keyword>
<dbReference type="InterPro" id="IPR013815">
    <property type="entry name" value="ATP_grasp_subdomain_1"/>
</dbReference>
<dbReference type="EMBL" id="CAJOBH010239790">
    <property type="protein sequence ID" value="CAF5105196.1"/>
    <property type="molecule type" value="Genomic_DNA"/>
</dbReference>
<keyword evidence="2" id="KW-0547">Nucleotide-binding</keyword>
<dbReference type="GO" id="GO:0005930">
    <property type="term" value="C:axoneme"/>
    <property type="evidence" value="ECO:0007669"/>
    <property type="project" value="TreeGrafter"/>
</dbReference>
<protein>
    <submittedName>
        <fullName evidence="4">Uncharacterized protein</fullName>
    </submittedName>
</protein>
<dbReference type="PANTHER" id="PTHR45870">
    <property type="entry name" value="TUBULIN MONOGLYCYLASE TTLL3"/>
    <property type="match status" value="1"/>
</dbReference>
<evidence type="ECO:0000256" key="1">
    <source>
        <dbReference type="ARBA" id="ARBA00022598"/>
    </source>
</evidence>
<comment type="caution">
    <text evidence="4">The sequence shown here is derived from an EMBL/GenBank/DDBJ whole genome shotgun (WGS) entry which is preliminary data.</text>
</comment>
<sequence>MNILPSTTLSAKPVLGKIPTTKKVPSSYLEFALKKVEQYTLACDHEDIDISLNLQNDTTDEQWAQFIEQFYAASHSFMEIEGMEKYLNKIDQCLKNVEQNWPQYHIDGTRNIWILKPGAKSRGRGLF</sequence>
<organism evidence="4 5">
    <name type="scientific">Rotaria magnacalcarata</name>
    <dbReference type="NCBI Taxonomy" id="392030"/>
    <lineage>
        <taxon>Eukaryota</taxon>
        <taxon>Metazoa</taxon>
        <taxon>Spiralia</taxon>
        <taxon>Gnathifera</taxon>
        <taxon>Rotifera</taxon>
        <taxon>Eurotatoria</taxon>
        <taxon>Bdelloidea</taxon>
        <taxon>Philodinida</taxon>
        <taxon>Philodinidae</taxon>
        <taxon>Rotaria</taxon>
    </lineage>
</organism>
<proteinExistence type="predicted"/>
<dbReference type="PANTHER" id="PTHR45870:SF2">
    <property type="entry name" value="TUBULIN MONOGLYCYLASE TTLL3"/>
    <property type="match status" value="1"/>
</dbReference>
<dbReference type="InterPro" id="IPR051437">
    <property type="entry name" value="TTLL_monoglycylase"/>
</dbReference>
<evidence type="ECO:0000256" key="2">
    <source>
        <dbReference type="ARBA" id="ARBA00022741"/>
    </source>
</evidence>
<dbReference type="GO" id="GO:0015630">
    <property type="term" value="C:microtubule cytoskeleton"/>
    <property type="evidence" value="ECO:0007669"/>
    <property type="project" value="TreeGrafter"/>
</dbReference>
<dbReference type="GO" id="GO:0005524">
    <property type="term" value="F:ATP binding"/>
    <property type="evidence" value="ECO:0007669"/>
    <property type="project" value="UniProtKB-KW"/>
</dbReference>
<evidence type="ECO:0000313" key="5">
    <source>
        <dbReference type="Proteomes" id="UP000681967"/>
    </source>
</evidence>
<gene>
    <name evidence="4" type="ORF">BYL167_LOCUS64893</name>
</gene>
<dbReference type="Gene3D" id="3.30.1490.20">
    <property type="entry name" value="ATP-grasp fold, A domain"/>
    <property type="match status" value="1"/>
</dbReference>
<dbReference type="Proteomes" id="UP000681967">
    <property type="component" value="Unassembled WGS sequence"/>
</dbReference>
<dbReference type="AlphaFoldDB" id="A0A8S3F5D4"/>
<evidence type="ECO:0000256" key="3">
    <source>
        <dbReference type="ARBA" id="ARBA00022840"/>
    </source>
</evidence>
<keyword evidence="3" id="KW-0067">ATP-binding</keyword>
<name>A0A8S3F5D4_9BILA</name>
<dbReference type="GO" id="GO:0070736">
    <property type="term" value="F:protein-glycine ligase activity, initiating"/>
    <property type="evidence" value="ECO:0007669"/>
    <property type="project" value="TreeGrafter"/>
</dbReference>
<evidence type="ECO:0000313" key="4">
    <source>
        <dbReference type="EMBL" id="CAF5105196.1"/>
    </source>
</evidence>
<dbReference type="GO" id="GO:0060271">
    <property type="term" value="P:cilium assembly"/>
    <property type="evidence" value="ECO:0007669"/>
    <property type="project" value="TreeGrafter"/>
</dbReference>
<reference evidence="4" key="1">
    <citation type="submission" date="2021-02" db="EMBL/GenBank/DDBJ databases">
        <authorList>
            <person name="Nowell W R."/>
        </authorList>
    </citation>
    <scope>NUCLEOTIDE SEQUENCE</scope>
</reference>